<dbReference type="InterPro" id="IPR000595">
    <property type="entry name" value="cNMP-bd_dom"/>
</dbReference>
<dbReference type="EMBL" id="VOGC01000006">
    <property type="protein sequence ID" value="MQN01671.1"/>
    <property type="molecule type" value="Genomic_DNA"/>
</dbReference>
<evidence type="ECO:0000313" key="3">
    <source>
        <dbReference type="Proteomes" id="UP000460257"/>
    </source>
</evidence>
<protein>
    <recommendedName>
        <fullName evidence="1">Cyclic nucleotide-binding domain-containing protein</fullName>
    </recommendedName>
</protein>
<evidence type="ECO:0000259" key="1">
    <source>
        <dbReference type="PROSITE" id="PS50042"/>
    </source>
</evidence>
<dbReference type="AlphaFoldDB" id="A0A6N7J106"/>
<accession>A0A6N7J106</accession>
<feature type="domain" description="Cyclic nucleotide-binding" evidence="1">
    <location>
        <begin position="1"/>
        <end position="48"/>
    </location>
</feature>
<dbReference type="SUPFAM" id="SSF51206">
    <property type="entry name" value="cAMP-binding domain-like"/>
    <property type="match status" value="1"/>
</dbReference>
<sequence>MGLEKWEKDSEIINKDDSVKSLLILLKGTVQLQMSDIVFDVNPGSIIGIGSEPGETYGFSCVAKTAAATYSYDFNSLEDVIQIFTDNPKIAPAMCEAVLKNAYNIYTSLEQKLETSLGMYKNVKEKLEEYPVLCRRTGDKILDFIMLKAFPAPPEETGIESWRVNFLKALLSFEGRKDELLMGQPDLCMGYTCFAIEFIHDVKAKVAEFSKYTDDLRQASGEFLIVYSAVSAKSSAIETGDAGMMPPMENLLDQILMFSKASEKDAAELKACMQEYEALNDRYGVSDEHRKIRRRLTKAFYPVYEAVLLQVFKKKIEPPVIIKMFLMFGLLDEKIVTKDELQTLYGFAKSYRPDPEGHVMCAWEWLRKIYNLEVDPSRNEFDLDYPTYLRELKNHGDIDDEQEQKILKSPRRRLHFELSNMFTMGNRMTFGRMASFEPAFDDVNVIGSMEKGYLYTEKLEKELSYVTDRDYSIFYRNDIYSAPEFNVQQLAIHRQFMPNFILMPNMGSRFVLWQEIEGKRRQSSARMLVPIIMSENISDNIAKLCGEFRWEMCKTEQGIHWNDMRDPSLTAEYNDYLQFFKKNSAFTSDIKEKIKSELKKHNNNFKMVFVADYHDYILYESNGSMRLLKPAREILAKYCPFTGDSKALLATNPTYQQYIERFNNHEKKDHRIVELTIKRFEKNGTSVPDELKAEEEYLSH</sequence>
<evidence type="ECO:0000313" key="2">
    <source>
        <dbReference type="EMBL" id="MQN01671.1"/>
    </source>
</evidence>
<gene>
    <name evidence="2" type="ORF">FRC54_07085</name>
</gene>
<name>A0A6N7J106_9FIRM</name>
<organism evidence="2 3">
    <name type="scientific">Candidatus Weimeria bifida</name>
    <dbReference type="NCBI Taxonomy" id="2599074"/>
    <lineage>
        <taxon>Bacteria</taxon>
        <taxon>Bacillati</taxon>
        <taxon>Bacillota</taxon>
        <taxon>Clostridia</taxon>
        <taxon>Lachnospirales</taxon>
        <taxon>Lachnospiraceae</taxon>
        <taxon>Candidatus Weimeria</taxon>
    </lineage>
</organism>
<dbReference type="InterPro" id="IPR018490">
    <property type="entry name" value="cNMP-bd_dom_sf"/>
</dbReference>
<keyword evidence="3" id="KW-1185">Reference proteome</keyword>
<comment type="caution">
    <text evidence="2">The sequence shown here is derived from an EMBL/GenBank/DDBJ whole genome shotgun (WGS) entry which is preliminary data.</text>
</comment>
<dbReference type="Proteomes" id="UP000460257">
    <property type="component" value="Unassembled WGS sequence"/>
</dbReference>
<reference evidence="2" key="1">
    <citation type="journal article" date="2020" name="Appl. Environ. Microbiol.">
        <title>Medium-Chain Fatty Acid Synthesis by 'Candidatus Weimeria bifida' gen. nov., sp. nov., and 'Candidatus Pseudoramibacter fermentans' sp. nov.</title>
        <authorList>
            <person name="Scarborough M.J."/>
            <person name="Myers K.S."/>
            <person name="Donohue T.J."/>
            <person name="Noguera D.R."/>
        </authorList>
    </citation>
    <scope>NUCLEOTIDE SEQUENCE</scope>
    <source>
        <strain evidence="2">LCO1.1</strain>
    </source>
</reference>
<dbReference type="PROSITE" id="PS50042">
    <property type="entry name" value="CNMP_BINDING_3"/>
    <property type="match status" value="1"/>
</dbReference>
<proteinExistence type="predicted"/>